<evidence type="ECO:0000313" key="7">
    <source>
        <dbReference type="EMBL" id="KAK4534758.1"/>
    </source>
</evidence>
<feature type="domain" description="Tubulin/FtsZ GTPase" evidence="5">
    <location>
        <begin position="67"/>
        <end position="283"/>
    </location>
</feature>
<organism evidence="7 8">
    <name type="scientific">Cyanidium caldarium</name>
    <name type="common">Red alga</name>
    <dbReference type="NCBI Taxonomy" id="2771"/>
    <lineage>
        <taxon>Eukaryota</taxon>
        <taxon>Rhodophyta</taxon>
        <taxon>Bangiophyceae</taxon>
        <taxon>Cyanidiales</taxon>
        <taxon>Cyanidiaceae</taxon>
        <taxon>Cyanidium</taxon>
    </lineage>
</organism>
<dbReference type="GO" id="GO:0032153">
    <property type="term" value="C:cell division site"/>
    <property type="evidence" value="ECO:0007669"/>
    <property type="project" value="TreeGrafter"/>
</dbReference>
<keyword evidence="3" id="KW-0342">GTP-binding</keyword>
<keyword evidence="8" id="KW-1185">Reference proteome</keyword>
<reference evidence="7 8" key="1">
    <citation type="submission" date="2022-07" db="EMBL/GenBank/DDBJ databases">
        <title>Genome-wide signatures of adaptation to extreme environments.</title>
        <authorList>
            <person name="Cho C.H."/>
            <person name="Yoon H.S."/>
        </authorList>
    </citation>
    <scope>NUCLEOTIDE SEQUENCE [LARGE SCALE GENOMIC DNA]</scope>
    <source>
        <strain evidence="7 8">DBV 063 E5</strain>
    </source>
</reference>
<dbReference type="GO" id="GO:0005525">
    <property type="term" value="F:GTP binding"/>
    <property type="evidence" value="ECO:0007669"/>
    <property type="project" value="UniProtKB-KW"/>
</dbReference>
<protein>
    <submittedName>
        <fullName evidence="7">Uncharacterized protein</fullName>
    </submittedName>
</protein>
<dbReference type="CDD" id="cd02201">
    <property type="entry name" value="FtsZ_type1"/>
    <property type="match status" value="1"/>
</dbReference>
<name>A0AAV9IRT5_CYACA</name>
<accession>A0AAV9IRT5</accession>
<dbReference type="GO" id="GO:0051301">
    <property type="term" value="P:cell division"/>
    <property type="evidence" value="ECO:0007669"/>
    <property type="project" value="TreeGrafter"/>
</dbReference>
<dbReference type="SUPFAM" id="SSF55307">
    <property type="entry name" value="Tubulin C-terminal domain-like"/>
    <property type="match status" value="1"/>
</dbReference>
<evidence type="ECO:0000256" key="2">
    <source>
        <dbReference type="ARBA" id="ARBA00022741"/>
    </source>
</evidence>
<evidence type="ECO:0000256" key="4">
    <source>
        <dbReference type="SAM" id="MobiDB-lite"/>
    </source>
</evidence>
<evidence type="ECO:0000313" key="8">
    <source>
        <dbReference type="Proteomes" id="UP001301350"/>
    </source>
</evidence>
<dbReference type="Pfam" id="PF12327">
    <property type="entry name" value="FtsZ_C"/>
    <property type="match status" value="1"/>
</dbReference>
<dbReference type="InterPro" id="IPR003008">
    <property type="entry name" value="Tubulin_FtsZ_GTPase"/>
</dbReference>
<evidence type="ECO:0000256" key="1">
    <source>
        <dbReference type="ARBA" id="ARBA00009690"/>
    </source>
</evidence>
<dbReference type="HAMAP" id="MF_00909">
    <property type="entry name" value="FtsZ"/>
    <property type="match status" value="1"/>
</dbReference>
<dbReference type="InterPro" id="IPR018316">
    <property type="entry name" value="Tubulin/FtsZ_2-layer-sand-dom"/>
</dbReference>
<evidence type="ECO:0000256" key="3">
    <source>
        <dbReference type="ARBA" id="ARBA00023134"/>
    </source>
</evidence>
<gene>
    <name evidence="7" type="ORF">CDCA_CDCA02G0783</name>
</gene>
<dbReference type="InterPro" id="IPR045061">
    <property type="entry name" value="FtsZ/CetZ"/>
</dbReference>
<feature type="region of interest" description="Disordered" evidence="4">
    <location>
        <begin position="455"/>
        <end position="478"/>
    </location>
</feature>
<dbReference type="InterPro" id="IPR036525">
    <property type="entry name" value="Tubulin/FtsZ_GTPase_sf"/>
</dbReference>
<dbReference type="InterPro" id="IPR000158">
    <property type="entry name" value="Cell_div_FtsZ"/>
</dbReference>
<dbReference type="InterPro" id="IPR024757">
    <property type="entry name" value="FtsZ_C"/>
</dbReference>
<proteinExistence type="inferred from homology"/>
<dbReference type="SUPFAM" id="SSF52490">
    <property type="entry name" value="Tubulin nucleotide-binding domain-like"/>
    <property type="match status" value="1"/>
</dbReference>
<dbReference type="InterPro" id="IPR020805">
    <property type="entry name" value="Cell_div_FtsZ_CS"/>
</dbReference>
<keyword evidence="2" id="KW-0547">Nucleotide-binding</keyword>
<dbReference type="GO" id="GO:0003924">
    <property type="term" value="F:GTPase activity"/>
    <property type="evidence" value="ECO:0007669"/>
    <property type="project" value="InterPro"/>
</dbReference>
<dbReference type="PRINTS" id="PR00423">
    <property type="entry name" value="CELLDVISFTSZ"/>
</dbReference>
<dbReference type="InterPro" id="IPR008280">
    <property type="entry name" value="Tub_FtsZ_C"/>
</dbReference>
<comment type="caution">
    <text evidence="7">The sequence shown here is derived from an EMBL/GenBank/DDBJ whole genome shotgun (WGS) entry which is preliminary data.</text>
</comment>
<dbReference type="PANTHER" id="PTHR30314">
    <property type="entry name" value="CELL DIVISION PROTEIN FTSZ-RELATED"/>
    <property type="match status" value="1"/>
</dbReference>
<dbReference type="Gene3D" id="3.40.50.1440">
    <property type="entry name" value="Tubulin/FtsZ, GTPase domain"/>
    <property type="match status" value="1"/>
</dbReference>
<comment type="similarity">
    <text evidence="1">Belongs to the FtsZ family.</text>
</comment>
<dbReference type="PANTHER" id="PTHR30314:SF3">
    <property type="entry name" value="MITOCHONDRIAL DIVISION PROTEIN FSZA"/>
    <property type="match status" value="1"/>
</dbReference>
<dbReference type="SMART" id="SM00865">
    <property type="entry name" value="Tubulin_C"/>
    <property type="match status" value="1"/>
</dbReference>
<sequence length="583" mass="61945">MQRLFSSARLGFPFAVAPLFRRALVTTATASSSSQAQPLYPPADAKTETRAPSERPPTFPVSFGTPRMMVLGLGGAGGNAVNNMVRAARPKGGSSSTNNNSSAAAQAHGAARYDGVRFMAANTDAQALSRSLAERTIRLGEAVTQGLGAGARPDVGREAALRSLDLVMEEVSQAHVLFLAAGMGGGTGTGAAPVIAEAARSAGVLTIGVVSTPFAFEGLHRMRIAQYGLELLEPQVDTLVVLPNQNLFRVANERTSFQDAFRMADEVLCMTVRSVTDLIGTPGLINLDFADLASVVRDAGRALFGMGEAGRHLGRGASMDRAFHGDGRSGTTEADDRSIRAVDAALRNPLLDDFDISRARGTLISIAGGRDMLLNEVDAIASHIQDRVGEHTNIIFGSSYDEALTGSLRVSLIVTGVRETGAAAAYARKQQRQQQQRSSALPLTRWMRLGERSADDGAVWSDARAPGPPTALPSAPGPEATKRLRQARFAQYAGAMASASAAANVRADGNTTTTTNNNNNNNNNNHHTFRPGRFDFASHAHTAPHTLYSGGLDEPAYRRKQEHRHSPAATMADRVTGLFRKHW</sequence>
<feature type="domain" description="Tubulin/FtsZ 2-layer sandwich" evidence="6">
    <location>
        <begin position="285"/>
        <end position="426"/>
    </location>
</feature>
<dbReference type="PROSITE" id="PS01135">
    <property type="entry name" value="FTSZ_2"/>
    <property type="match status" value="1"/>
</dbReference>
<feature type="region of interest" description="Disordered" evidence="4">
    <location>
        <begin position="87"/>
        <end position="106"/>
    </location>
</feature>
<dbReference type="EMBL" id="JANCYW010000002">
    <property type="protein sequence ID" value="KAK4534758.1"/>
    <property type="molecule type" value="Genomic_DNA"/>
</dbReference>
<dbReference type="PROSITE" id="PS01134">
    <property type="entry name" value="FTSZ_1"/>
    <property type="match status" value="1"/>
</dbReference>
<dbReference type="SMART" id="SM00864">
    <property type="entry name" value="Tubulin"/>
    <property type="match status" value="1"/>
</dbReference>
<dbReference type="AlphaFoldDB" id="A0AAV9IRT5"/>
<dbReference type="GO" id="GO:0005737">
    <property type="term" value="C:cytoplasm"/>
    <property type="evidence" value="ECO:0007669"/>
    <property type="project" value="TreeGrafter"/>
</dbReference>
<dbReference type="NCBIfam" id="TIGR00065">
    <property type="entry name" value="ftsZ"/>
    <property type="match status" value="1"/>
</dbReference>
<dbReference type="Pfam" id="PF00091">
    <property type="entry name" value="Tubulin"/>
    <property type="match status" value="1"/>
</dbReference>
<evidence type="ECO:0000259" key="6">
    <source>
        <dbReference type="SMART" id="SM00865"/>
    </source>
</evidence>
<feature type="region of interest" description="Disordered" evidence="4">
    <location>
        <begin position="31"/>
        <end position="63"/>
    </location>
</feature>
<dbReference type="Proteomes" id="UP001301350">
    <property type="component" value="Unassembled WGS sequence"/>
</dbReference>
<evidence type="ECO:0000259" key="5">
    <source>
        <dbReference type="SMART" id="SM00864"/>
    </source>
</evidence>